<dbReference type="Proteomes" id="UP001607302">
    <property type="component" value="Unassembled WGS sequence"/>
</dbReference>
<evidence type="ECO:0000313" key="3">
    <source>
        <dbReference type="Proteomes" id="UP001607302"/>
    </source>
</evidence>
<dbReference type="AlphaFoldDB" id="A0ABD2AA77"/>
<reference evidence="2 3" key="1">
    <citation type="journal article" date="2024" name="Ann. Entomol. Soc. Am.">
        <title>Genomic analyses of the southern and eastern yellowjacket wasps (Hymenoptera: Vespidae) reveal evolutionary signatures of social life.</title>
        <authorList>
            <person name="Catto M.A."/>
            <person name="Caine P.B."/>
            <person name="Orr S.E."/>
            <person name="Hunt B.G."/>
            <person name="Goodisman M.A.D."/>
        </authorList>
    </citation>
    <scope>NUCLEOTIDE SEQUENCE [LARGE SCALE GENOMIC DNA]</scope>
    <source>
        <strain evidence="2">233</strain>
        <tissue evidence="2">Head and thorax</tissue>
    </source>
</reference>
<accession>A0ABD2AA77</accession>
<organism evidence="2 3">
    <name type="scientific">Vespula squamosa</name>
    <name type="common">Southern yellow jacket</name>
    <name type="synonym">Wasp</name>
    <dbReference type="NCBI Taxonomy" id="30214"/>
    <lineage>
        <taxon>Eukaryota</taxon>
        <taxon>Metazoa</taxon>
        <taxon>Ecdysozoa</taxon>
        <taxon>Arthropoda</taxon>
        <taxon>Hexapoda</taxon>
        <taxon>Insecta</taxon>
        <taxon>Pterygota</taxon>
        <taxon>Neoptera</taxon>
        <taxon>Endopterygota</taxon>
        <taxon>Hymenoptera</taxon>
        <taxon>Apocrita</taxon>
        <taxon>Aculeata</taxon>
        <taxon>Vespoidea</taxon>
        <taxon>Vespidae</taxon>
        <taxon>Vespinae</taxon>
        <taxon>Vespula</taxon>
    </lineage>
</organism>
<gene>
    <name evidence="2" type="ORF">V1478_013218</name>
</gene>
<dbReference type="EMBL" id="JAUDFV010000153">
    <property type="protein sequence ID" value="KAL2717518.1"/>
    <property type="molecule type" value="Genomic_DNA"/>
</dbReference>
<feature type="compositionally biased region" description="Basic and acidic residues" evidence="1">
    <location>
        <begin position="136"/>
        <end position="155"/>
    </location>
</feature>
<feature type="region of interest" description="Disordered" evidence="1">
    <location>
        <begin position="105"/>
        <end position="155"/>
    </location>
</feature>
<evidence type="ECO:0000313" key="2">
    <source>
        <dbReference type="EMBL" id="KAL2717518.1"/>
    </source>
</evidence>
<name>A0ABD2AA77_VESSQ</name>
<comment type="caution">
    <text evidence="2">The sequence shown here is derived from an EMBL/GenBank/DDBJ whole genome shotgun (WGS) entry which is preliminary data.</text>
</comment>
<keyword evidence="3" id="KW-1185">Reference proteome</keyword>
<sequence>MHPTAYPKLSLCRSAENGGLTRTRGIEPLATHTPKGFQPLFIEREGGEEGGGCGGKIEKENSKRMLEQFRCLGIGMDVDVDADVDVNVYAREDAKVWKARGDMEEMVGEENSCGRSSSKFQERDAARGPVRRTERRRIDRGKGERGERKKKRGDR</sequence>
<proteinExistence type="predicted"/>
<protein>
    <submittedName>
        <fullName evidence="2">Uncharacterized protein</fullName>
    </submittedName>
</protein>
<evidence type="ECO:0000256" key="1">
    <source>
        <dbReference type="SAM" id="MobiDB-lite"/>
    </source>
</evidence>